<dbReference type="SUPFAM" id="SSF50800">
    <property type="entry name" value="PK beta-barrel domain-like"/>
    <property type="match status" value="1"/>
</dbReference>
<dbReference type="Pfam" id="PF03473">
    <property type="entry name" value="MOSC"/>
    <property type="match status" value="1"/>
</dbReference>
<feature type="domain" description="MOSC" evidence="1">
    <location>
        <begin position="98"/>
        <end position="267"/>
    </location>
</feature>
<sequence>MTEIVGLFRYPLKSARGESVQAVRVEENGLSGDRVWACLDPDDGTVASLKHPGRWGALLRVEVATVGGEVVLRVDGEPAVAGSAKADALLSSLVGRPVRLSRTGRPGARLHRRVPDEAGLIPDWMRHAAPGDDLVTTLDGPAFGGRFFDAAPVHLVSTGRLAALARQLGRDSVPVSRFRPNLVIDAADDPAPGTMLRVGDAVLAVTVPTPRCVVPGLGEGQVDRPLLKTLAAHRQEIRGLGRAACFGSYAHVLGGGELRVGQAVQVA</sequence>
<keyword evidence="3" id="KW-1185">Reference proteome</keyword>
<dbReference type="Proteomes" id="UP001500655">
    <property type="component" value="Unassembled WGS sequence"/>
</dbReference>
<evidence type="ECO:0000313" key="3">
    <source>
        <dbReference type="Proteomes" id="UP001500655"/>
    </source>
</evidence>
<protein>
    <submittedName>
        <fullName evidence="2">MOSC domain-containing protein</fullName>
    </submittedName>
</protein>
<dbReference type="PROSITE" id="PS51340">
    <property type="entry name" value="MOSC"/>
    <property type="match status" value="1"/>
</dbReference>
<organism evidence="2 3">
    <name type="scientific">Luedemannella helvata</name>
    <dbReference type="NCBI Taxonomy" id="349315"/>
    <lineage>
        <taxon>Bacteria</taxon>
        <taxon>Bacillati</taxon>
        <taxon>Actinomycetota</taxon>
        <taxon>Actinomycetes</taxon>
        <taxon>Micromonosporales</taxon>
        <taxon>Micromonosporaceae</taxon>
        <taxon>Luedemannella</taxon>
    </lineage>
</organism>
<evidence type="ECO:0000259" key="1">
    <source>
        <dbReference type="PROSITE" id="PS51340"/>
    </source>
</evidence>
<dbReference type="RefSeq" id="WP_344085169.1">
    <property type="nucleotide sequence ID" value="NZ_BAAALS010000024.1"/>
</dbReference>
<gene>
    <name evidence="2" type="ORF">GCM10009681_43970</name>
</gene>
<dbReference type="SUPFAM" id="SSF141673">
    <property type="entry name" value="MOSC N-terminal domain-like"/>
    <property type="match status" value="1"/>
</dbReference>
<dbReference type="InterPro" id="IPR005302">
    <property type="entry name" value="MoCF_Sase_C"/>
</dbReference>
<proteinExistence type="predicted"/>
<evidence type="ECO:0000313" key="2">
    <source>
        <dbReference type="EMBL" id="GAA1768057.1"/>
    </source>
</evidence>
<accession>A0ABN2KWL3</accession>
<dbReference type="EMBL" id="BAAALS010000024">
    <property type="protein sequence ID" value="GAA1768057.1"/>
    <property type="molecule type" value="Genomic_DNA"/>
</dbReference>
<dbReference type="Pfam" id="PF03476">
    <property type="entry name" value="MOSC_N"/>
    <property type="match status" value="1"/>
</dbReference>
<name>A0ABN2KWL3_9ACTN</name>
<dbReference type="InterPro" id="IPR011037">
    <property type="entry name" value="Pyrv_Knase-like_insert_dom_sf"/>
</dbReference>
<reference evidence="3" key="1">
    <citation type="journal article" date="2019" name="Int. J. Syst. Evol. Microbiol.">
        <title>The Global Catalogue of Microorganisms (GCM) 10K type strain sequencing project: providing services to taxonomists for standard genome sequencing and annotation.</title>
        <authorList>
            <consortium name="The Broad Institute Genomics Platform"/>
            <consortium name="The Broad Institute Genome Sequencing Center for Infectious Disease"/>
            <person name="Wu L."/>
            <person name="Ma J."/>
        </authorList>
    </citation>
    <scope>NUCLEOTIDE SEQUENCE [LARGE SCALE GENOMIC DNA]</scope>
    <source>
        <strain evidence="3">JCM 13249</strain>
    </source>
</reference>
<dbReference type="InterPro" id="IPR005303">
    <property type="entry name" value="MOCOS_middle"/>
</dbReference>
<comment type="caution">
    <text evidence="2">The sequence shown here is derived from an EMBL/GenBank/DDBJ whole genome shotgun (WGS) entry which is preliminary data.</text>
</comment>
<dbReference type="Gene3D" id="2.40.33.20">
    <property type="entry name" value="PK beta-barrel domain-like"/>
    <property type="match status" value="1"/>
</dbReference>